<evidence type="ECO:0000256" key="1">
    <source>
        <dbReference type="RuleBase" id="RU362001"/>
    </source>
</evidence>
<dbReference type="OrthoDB" id="3387628at2"/>
<dbReference type="InterPro" id="IPR010310">
    <property type="entry name" value="T7SS_ESAT-6-like"/>
</dbReference>
<evidence type="ECO:0000313" key="2">
    <source>
        <dbReference type="EMBL" id="SFJ12806.1"/>
    </source>
</evidence>
<dbReference type="STRING" id="115433.SAMN05421835_103162"/>
<dbReference type="SUPFAM" id="SSF140453">
    <property type="entry name" value="EsxAB dimer-like"/>
    <property type="match status" value="1"/>
</dbReference>
<sequence length="98" mass="10806">MPDGAMKVDYATIHQAADDCKKTGGEIESLFDKLKSDIAPLTDSWTGDAQEAWRQRQDEWNRALEDMKGLLARIATALPQIADGYQSTDQGITKMFGG</sequence>
<protein>
    <recommendedName>
        <fullName evidence="1">ESAT-6-like protein</fullName>
    </recommendedName>
</protein>
<dbReference type="RefSeq" id="WP_091504994.1">
    <property type="nucleotide sequence ID" value="NZ_CBDQZW010000010.1"/>
</dbReference>
<dbReference type="Proteomes" id="UP000199025">
    <property type="component" value="Unassembled WGS sequence"/>
</dbReference>
<dbReference type="Pfam" id="PF06013">
    <property type="entry name" value="WXG100"/>
    <property type="match status" value="1"/>
</dbReference>
<dbReference type="NCBIfam" id="TIGR03930">
    <property type="entry name" value="WXG100_ESAT6"/>
    <property type="match status" value="1"/>
</dbReference>
<gene>
    <name evidence="2" type="ORF">SAMN05421835_103162</name>
</gene>
<accession>A0A1I3NVL3</accession>
<dbReference type="InterPro" id="IPR036689">
    <property type="entry name" value="ESAT-6-like_sf"/>
</dbReference>
<organism evidence="2 3">
    <name type="scientific">Amycolatopsis sacchari</name>
    <dbReference type="NCBI Taxonomy" id="115433"/>
    <lineage>
        <taxon>Bacteria</taxon>
        <taxon>Bacillati</taxon>
        <taxon>Actinomycetota</taxon>
        <taxon>Actinomycetes</taxon>
        <taxon>Pseudonocardiales</taxon>
        <taxon>Pseudonocardiaceae</taxon>
        <taxon>Amycolatopsis</taxon>
    </lineage>
</organism>
<name>A0A1I3NVL3_9PSEU</name>
<dbReference type="AlphaFoldDB" id="A0A1I3NVL3"/>
<dbReference type="Gene3D" id="1.10.287.1060">
    <property type="entry name" value="ESAT-6-like"/>
    <property type="match status" value="1"/>
</dbReference>
<proteinExistence type="inferred from homology"/>
<reference evidence="2 3" key="1">
    <citation type="submission" date="2016-10" db="EMBL/GenBank/DDBJ databases">
        <authorList>
            <person name="de Groot N.N."/>
        </authorList>
    </citation>
    <scope>NUCLEOTIDE SEQUENCE [LARGE SCALE GENOMIC DNA]</scope>
    <source>
        <strain evidence="2 3">DSM 44468</strain>
    </source>
</reference>
<keyword evidence="3" id="KW-1185">Reference proteome</keyword>
<evidence type="ECO:0000313" key="3">
    <source>
        <dbReference type="Proteomes" id="UP000199025"/>
    </source>
</evidence>
<comment type="similarity">
    <text evidence="1">Belongs to the WXG100 family.</text>
</comment>
<dbReference type="EMBL" id="FORP01000003">
    <property type="protein sequence ID" value="SFJ12806.1"/>
    <property type="molecule type" value="Genomic_DNA"/>
</dbReference>